<evidence type="ECO:0000256" key="3">
    <source>
        <dbReference type="ARBA" id="ARBA00022676"/>
    </source>
</evidence>
<keyword evidence="6 8" id="KW-1133">Transmembrane helix</keyword>
<dbReference type="GO" id="GO:0000030">
    <property type="term" value="F:mannosyltransferase activity"/>
    <property type="evidence" value="ECO:0007669"/>
    <property type="project" value="InterPro"/>
</dbReference>
<keyword evidence="2" id="KW-1003">Cell membrane</keyword>
<evidence type="ECO:0000256" key="4">
    <source>
        <dbReference type="ARBA" id="ARBA00022679"/>
    </source>
</evidence>
<evidence type="ECO:0000256" key="8">
    <source>
        <dbReference type="SAM" id="Phobius"/>
    </source>
</evidence>
<feature type="transmembrane region" description="Helical" evidence="8">
    <location>
        <begin position="107"/>
        <end position="125"/>
    </location>
</feature>
<organism evidence="10 11">
    <name type="scientific">candidate division WWE3 bacterium</name>
    <dbReference type="NCBI Taxonomy" id="2053526"/>
    <lineage>
        <taxon>Bacteria</taxon>
        <taxon>Katanobacteria</taxon>
    </lineage>
</organism>
<feature type="transmembrane region" description="Helical" evidence="8">
    <location>
        <begin position="78"/>
        <end position="100"/>
    </location>
</feature>
<reference evidence="10 11" key="1">
    <citation type="journal article" date="2020" name="Biotechnol. Biofuels">
        <title>New insights from the biogas microbiome by comprehensive genome-resolved metagenomics of nearly 1600 species originating from multiple anaerobic digesters.</title>
        <authorList>
            <person name="Campanaro S."/>
            <person name="Treu L."/>
            <person name="Rodriguez-R L.M."/>
            <person name="Kovalovszki A."/>
            <person name="Ziels R.M."/>
            <person name="Maus I."/>
            <person name="Zhu X."/>
            <person name="Kougias P.G."/>
            <person name="Basile A."/>
            <person name="Luo G."/>
            <person name="Schluter A."/>
            <person name="Konstantinidis K.T."/>
            <person name="Angelidaki I."/>
        </authorList>
    </citation>
    <scope>NUCLEOTIDE SEQUENCE [LARGE SCALE GENOMIC DNA]</scope>
    <source>
        <strain evidence="10">AS27yjCOA_165</strain>
    </source>
</reference>
<evidence type="ECO:0000256" key="5">
    <source>
        <dbReference type="ARBA" id="ARBA00022692"/>
    </source>
</evidence>
<dbReference type="PANTHER" id="PTHR33908:SF11">
    <property type="entry name" value="MEMBRANE PROTEIN"/>
    <property type="match status" value="1"/>
</dbReference>
<evidence type="ECO:0000256" key="1">
    <source>
        <dbReference type="ARBA" id="ARBA00004651"/>
    </source>
</evidence>
<feature type="transmembrane region" description="Helical" evidence="8">
    <location>
        <begin position="293"/>
        <end position="310"/>
    </location>
</feature>
<feature type="transmembrane region" description="Helical" evidence="8">
    <location>
        <begin position="268"/>
        <end position="287"/>
    </location>
</feature>
<evidence type="ECO:0000313" key="11">
    <source>
        <dbReference type="Proteomes" id="UP000526033"/>
    </source>
</evidence>
<dbReference type="Proteomes" id="UP000526033">
    <property type="component" value="Unassembled WGS sequence"/>
</dbReference>
<evidence type="ECO:0000313" key="10">
    <source>
        <dbReference type="EMBL" id="NMB69920.1"/>
    </source>
</evidence>
<dbReference type="AlphaFoldDB" id="A0A7X9DK27"/>
<gene>
    <name evidence="10" type="ORF">GYA27_01850</name>
</gene>
<keyword evidence="3" id="KW-0328">Glycosyltransferase</keyword>
<dbReference type="EMBL" id="JAAZNL010000018">
    <property type="protein sequence ID" value="NMB69920.1"/>
    <property type="molecule type" value="Genomic_DNA"/>
</dbReference>
<keyword evidence="5 8" id="KW-0812">Transmembrane</keyword>
<name>A0A7X9DK27_UNCKA</name>
<dbReference type="GO" id="GO:0016763">
    <property type="term" value="F:pentosyltransferase activity"/>
    <property type="evidence" value="ECO:0007669"/>
    <property type="project" value="TreeGrafter"/>
</dbReference>
<feature type="transmembrane region" description="Helical" evidence="8">
    <location>
        <begin position="342"/>
        <end position="360"/>
    </location>
</feature>
<dbReference type="GO" id="GO:0005886">
    <property type="term" value="C:plasma membrane"/>
    <property type="evidence" value="ECO:0007669"/>
    <property type="project" value="UniProtKB-SubCell"/>
</dbReference>
<dbReference type="PANTHER" id="PTHR33908">
    <property type="entry name" value="MANNOSYLTRANSFERASE YKCB-RELATED"/>
    <property type="match status" value="1"/>
</dbReference>
<feature type="transmembrane region" description="Helical" evidence="8">
    <location>
        <begin position="317"/>
        <end position="336"/>
    </location>
</feature>
<keyword evidence="4 10" id="KW-0808">Transferase</keyword>
<evidence type="ECO:0000256" key="7">
    <source>
        <dbReference type="ARBA" id="ARBA00023136"/>
    </source>
</evidence>
<comment type="subcellular location">
    <subcellularLocation>
        <location evidence="1">Cell membrane</location>
        <topology evidence="1">Multi-pass membrane protein</topology>
    </subcellularLocation>
</comment>
<dbReference type="GO" id="GO:0009103">
    <property type="term" value="P:lipopolysaccharide biosynthetic process"/>
    <property type="evidence" value="ECO:0007669"/>
    <property type="project" value="UniProtKB-ARBA"/>
</dbReference>
<sequence>MGKLHVVFIILSLLLLGTLRFWNLSYSEYIPDETTVVTPVKRQQILNQDFLSSQRKGPIQFLVAYGVSLFGISVNNEFLYRFPFAVASTVSLIFIYLSIYELSGKRSVALVSALLIGINGFVVAFGRIVQYQSFNLFFSFMALYFYAKILRNSASFKRTFTNTIMGLLFLFLSLASHWDALFFVPAFLYIFVSFCKNNWSDKKLIKSFLLIHLCVFLLVFVPFVLIYLRSFLSSQTHQSYFEGRVGFMVVNLQLLISKFTEFIDKDRLYQPLYFLEFVASLAALGLLTIKKTWPILLWFLFCVFIFIFTVKKPGTHLYNIYIPLSIFAAYGFWVITRLFRNWFIVIPSVLFLIPISFFSYQNYLLFIDSSVEYPWDQETIYKTITQKYVTKKYDQISLSNNIIGFPLNRHWEEINKIILDDIKKSGNTPEQFSYITNEVKSVSAFYMDIPYGSSSNMYAVGIKRPFSFEQDYSFPQFHNRRTISKIEYKGSMVARIYKIDQK</sequence>
<comment type="caution">
    <text evidence="10">The sequence shown here is derived from an EMBL/GenBank/DDBJ whole genome shotgun (WGS) entry which is preliminary data.</text>
</comment>
<dbReference type="InterPro" id="IPR050297">
    <property type="entry name" value="LipidA_mod_glycosyltrf_83"/>
</dbReference>
<proteinExistence type="predicted"/>
<protein>
    <submittedName>
        <fullName evidence="10">Phospholipid carrier-dependent glycosyltransferase</fullName>
    </submittedName>
</protein>
<feature type="domain" description="ArnT-like N-terminal" evidence="9">
    <location>
        <begin position="73"/>
        <end position="231"/>
    </location>
</feature>
<dbReference type="GO" id="GO:0006493">
    <property type="term" value="P:protein O-linked glycosylation"/>
    <property type="evidence" value="ECO:0007669"/>
    <property type="project" value="InterPro"/>
</dbReference>
<evidence type="ECO:0000256" key="2">
    <source>
        <dbReference type="ARBA" id="ARBA00022475"/>
    </source>
</evidence>
<feature type="transmembrane region" description="Helical" evidence="8">
    <location>
        <begin position="208"/>
        <end position="228"/>
    </location>
</feature>
<evidence type="ECO:0000256" key="6">
    <source>
        <dbReference type="ARBA" id="ARBA00022989"/>
    </source>
</evidence>
<keyword evidence="7 8" id="KW-0472">Membrane</keyword>
<accession>A0A7X9DK27</accession>
<feature type="transmembrane region" description="Helical" evidence="8">
    <location>
        <begin position="131"/>
        <end position="147"/>
    </location>
</feature>
<dbReference type="InterPro" id="IPR003342">
    <property type="entry name" value="ArnT-like_N"/>
</dbReference>
<dbReference type="Pfam" id="PF02366">
    <property type="entry name" value="PMT"/>
    <property type="match status" value="1"/>
</dbReference>
<evidence type="ECO:0000259" key="9">
    <source>
        <dbReference type="Pfam" id="PF02366"/>
    </source>
</evidence>